<protein>
    <submittedName>
        <fullName evidence="2">Uncharacterized protein</fullName>
    </submittedName>
</protein>
<reference evidence="2" key="4">
    <citation type="submission" date="2019-03" db="UniProtKB">
        <authorList>
            <consortium name="EnsemblPlants"/>
        </authorList>
    </citation>
    <scope>IDENTIFICATION</scope>
</reference>
<reference evidence="2" key="5">
    <citation type="journal article" date="2021" name="G3 (Bethesda)">
        <title>Aegilops tauschii genome assembly Aet v5.0 features greater sequence contiguity and improved annotation.</title>
        <authorList>
            <person name="Wang L."/>
            <person name="Zhu T."/>
            <person name="Rodriguez J.C."/>
            <person name="Deal K.R."/>
            <person name="Dubcovsky J."/>
            <person name="McGuire P.E."/>
            <person name="Lux T."/>
            <person name="Spannagl M."/>
            <person name="Mayer K.F.X."/>
            <person name="Baldrich P."/>
            <person name="Meyers B.C."/>
            <person name="Huo N."/>
            <person name="Gu Y.Q."/>
            <person name="Zhou H."/>
            <person name="Devos K.M."/>
            <person name="Bennetzen J.L."/>
            <person name="Unver T."/>
            <person name="Budak H."/>
            <person name="Gulick P.J."/>
            <person name="Galiba G."/>
            <person name="Kalapos B."/>
            <person name="Nelson D.R."/>
            <person name="Li P."/>
            <person name="You F.M."/>
            <person name="Luo M.C."/>
            <person name="Dvorak J."/>
        </authorList>
    </citation>
    <scope>NUCLEOTIDE SEQUENCE [LARGE SCALE GENOMIC DNA]</scope>
    <source>
        <strain evidence="2">cv. AL8/78</strain>
    </source>
</reference>
<reference evidence="3" key="1">
    <citation type="journal article" date="2014" name="Science">
        <title>Ancient hybridizations among the ancestral genomes of bread wheat.</title>
        <authorList>
            <consortium name="International Wheat Genome Sequencing Consortium,"/>
            <person name="Marcussen T."/>
            <person name="Sandve S.R."/>
            <person name="Heier L."/>
            <person name="Spannagl M."/>
            <person name="Pfeifer M."/>
            <person name="Jakobsen K.S."/>
            <person name="Wulff B.B."/>
            <person name="Steuernagel B."/>
            <person name="Mayer K.F."/>
            <person name="Olsen O.A."/>
        </authorList>
    </citation>
    <scope>NUCLEOTIDE SEQUENCE [LARGE SCALE GENOMIC DNA]</scope>
    <source>
        <strain evidence="3">cv. AL8/78</strain>
    </source>
</reference>
<organism evidence="2 3">
    <name type="scientific">Aegilops tauschii subsp. strangulata</name>
    <name type="common">Goatgrass</name>
    <dbReference type="NCBI Taxonomy" id="200361"/>
    <lineage>
        <taxon>Eukaryota</taxon>
        <taxon>Viridiplantae</taxon>
        <taxon>Streptophyta</taxon>
        <taxon>Embryophyta</taxon>
        <taxon>Tracheophyta</taxon>
        <taxon>Spermatophyta</taxon>
        <taxon>Magnoliopsida</taxon>
        <taxon>Liliopsida</taxon>
        <taxon>Poales</taxon>
        <taxon>Poaceae</taxon>
        <taxon>BOP clade</taxon>
        <taxon>Pooideae</taxon>
        <taxon>Triticodae</taxon>
        <taxon>Triticeae</taxon>
        <taxon>Triticinae</taxon>
        <taxon>Aegilops</taxon>
    </lineage>
</organism>
<name>A0A453QMW6_AEGTS</name>
<reference evidence="3" key="2">
    <citation type="journal article" date="2017" name="Nat. Plants">
        <title>The Aegilops tauschii genome reveals multiple impacts of transposons.</title>
        <authorList>
            <person name="Zhao G."/>
            <person name="Zou C."/>
            <person name="Li K."/>
            <person name="Wang K."/>
            <person name="Li T."/>
            <person name="Gao L."/>
            <person name="Zhang X."/>
            <person name="Wang H."/>
            <person name="Yang Z."/>
            <person name="Liu X."/>
            <person name="Jiang W."/>
            <person name="Mao L."/>
            <person name="Kong X."/>
            <person name="Jiao Y."/>
            <person name="Jia J."/>
        </authorList>
    </citation>
    <scope>NUCLEOTIDE SEQUENCE [LARGE SCALE GENOMIC DNA]</scope>
    <source>
        <strain evidence="3">cv. AL8/78</strain>
    </source>
</reference>
<keyword evidence="3" id="KW-1185">Reference proteome</keyword>
<dbReference type="AlphaFoldDB" id="A0A453QMW6"/>
<evidence type="ECO:0000313" key="2">
    <source>
        <dbReference type="EnsemblPlants" id="AET7Gv20246500.1"/>
    </source>
</evidence>
<proteinExistence type="predicted"/>
<reference evidence="2" key="3">
    <citation type="journal article" date="2017" name="Nature">
        <title>Genome sequence of the progenitor of the wheat D genome Aegilops tauschii.</title>
        <authorList>
            <person name="Luo M.C."/>
            <person name="Gu Y.Q."/>
            <person name="Puiu D."/>
            <person name="Wang H."/>
            <person name="Twardziok S.O."/>
            <person name="Deal K.R."/>
            <person name="Huo N."/>
            <person name="Zhu T."/>
            <person name="Wang L."/>
            <person name="Wang Y."/>
            <person name="McGuire P.E."/>
            <person name="Liu S."/>
            <person name="Long H."/>
            <person name="Ramasamy R.K."/>
            <person name="Rodriguez J.C."/>
            <person name="Van S.L."/>
            <person name="Yuan L."/>
            <person name="Wang Z."/>
            <person name="Xia Z."/>
            <person name="Xiao L."/>
            <person name="Anderson O.D."/>
            <person name="Ouyang S."/>
            <person name="Liang Y."/>
            <person name="Zimin A.V."/>
            <person name="Pertea G."/>
            <person name="Qi P."/>
            <person name="Bennetzen J.L."/>
            <person name="Dai X."/>
            <person name="Dawson M.W."/>
            <person name="Muller H.G."/>
            <person name="Kugler K."/>
            <person name="Rivarola-Duarte L."/>
            <person name="Spannagl M."/>
            <person name="Mayer K.F.X."/>
            <person name="Lu F.H."/>
            <person name="Bevan M.W."/>
            <person name="Leroy P."/>
            <person name="Li P."/>
            <person name="You F.M."/>
            <person name="Sun Q."/>
            <person name="Liu Z."/>
            <person name="Lyons E."/>
            <person name="Wicker T."/>
            <person name="Salzberg S.L."/>
            <person name="Devos K.M."/>
            <person name="Dvorak J."/>
        </authorList>
    </citation>
    <scope>NUCLEOTIDE SEQUENCE [LARGE SCALE GENOMIC DNA]</scope>
    <source>
        <strain evidence="2">cv. AL8/78</strain>
    </source>
</reference>
<sequence>MQFVDPETDRWWYKHACQWTPCPDGAFRQSRAFSLRCRPRQTSQVPAPRGRRRASEQPSRRGMAATARGRVGEIRAGDVEAAGLTAADAGAFLAALRSATGKCGADAAAAWAAVVAAGVLRPDHPHALHQLVYYSVYAGWDRAQRD</sequence>
<dbReference type="EnsemblPlants" id="AET7Gv20246500.1">
    <property type="protein sequence ID" value="AET7Gv20246500.1"/>
    <property type="gene ID" value="AET7Gv20246500"/>
</dbReference>
<evidence type="ECO:0000313" key="3">
    <source>
        <dbReference type="Proteomes" id="UP000015105"/>
    </source>
</evidence>
<feature type="region of interest" description="Disordered" evidence="1">
    <location>
        <begin position="39"/>
        <end position="69"/>
    </location>
</feature>
<accession>A0A453QMW6</accession>
<dbReference type="Proteomes" id="UP000015105">
    <property type="component" value="Chromosome 7D"/>
</dbReference>
<evidence type="ECO:0000256" key="1">
    <source>
        <dbReference type="SAM" id="MobiDB-lite"/>
    </source>
</evidence>
<dbReference type="Gramene" id="AET7Gv20246500.1">
    <property type="protein sequence ID" value="AET7Gv20246500.1"/>
    <property type="gene ID" value="AET7Gv20246500"/>
</dbReference>